<comment type="caution">
    <text evidence="2">The sequence shown here is derived from an EMBL/GenBank/DDBJ whole genome shotgun (WGS) entry which is preliminary data.</text>
</comment>
<evidence type="ECO:0008006" key="4">
    <source>
        <dbReference type="Google" id="ProtNLM"/>
    </source>
</evidence>
<keyword evidence="1" id="KW-1005">Bacterial flagellum biogenesis</keyword>
<reference evidence="2" key="1">
    <citation type="submission" date="2020-08" db="EMBL/GenBank/DDBJ databases">
        <title>Genome public.</title>
        <authorList>
            <person name="Liu C."/>
            <person name="Sun Q."/>
        </authorList>
    </citation>
    <scope>NUCLEOTIDE SEQUENCE</scope>
    <source>
        <strain evidence="2">NSJ-28</strain>
    </source>
</reference>
<name>A0A923RYA0_9FIRM</name>
<dbReference type="Pfam" id="PF05130">
    <property type="entry name" value="FlgN"/>
    <property type="match status" value="1"/>
</dbReference>
<organism evidence="2 3">
    <name type="scientific">Agathobaculum faecis</name>
    <dbReference type="NCBI Taxonomy" id="2763013"/>
    <lineage>
        <taxon>Bacteria</taxon>
        <taxon>Bacillati</taxon>
        <taxon>Bacillota</taxon>
        <taxon>Clostridia</taxon>
        <taxon>Eubacteriales</taxon>
        <taxon>Butyricicoccaceae</taxon>
        <taxon>Agathobaculum</taxon>
    </lineage>
</organism>
<gene>
    <name evidence="2" type="ORF">H8S45_06620</name>
</gene>
<dbReference type="InterPro" id="IPR036679">
    <property type="entry name" value="FlgN-like_sf"/>
</dbReference>
<dbReference type="InterPro" id="IPR007809">
    <property type="entry name" value="FlgN-like"/>
</dbReference>
<accession>A0A923RYA0</accession>
<dbReference type="AlphaFoldDB" id="A0A923RYA0"/>
<evidence type="ECO:0000313" key="2">
    <source>
        <dbReference type="EMBL" id="MBC5725130.1"/>
    </source>
</evidence>
<dbReference type="RefSeq" id="WP_054327128.1">
    <property type="nucleotide sequence ID" value="NZ_JACOPL010000005.1"/>
</dbReference>
<proteinExistence type="predicted"/>
<dbReference type="Gene3D" id="1.20.58.300">
    <property type="entry name" value="FlgN-like"/>
    <property type="match status" value="1"/>
</dbReference>
<dbReference type="Proteomes" id="UP000606499">
    <property type="component" value="Unassembled WGS sequence"/>
</dbReference>
<dbReference type="SUPFAM" id="SSF140566">
    <property type="entry name" value="FlgN-like"/>
    <property type="match status" value="1"/>
</dbReference>
<dbReference type="EMBL" id="JACOPL010000005">
    <property type="protein sequence ID" value="MBC5725130.1"/>
    <property type="molecule type" value="Genomic_DNA"/>
</dbReference>
<keyword evidence="3" id="KW-1185">Reference proteome</keyword>
<dbReference type="GO" id="GO:0044780">
    <property type="term" value="P:bacterial-type flagellum assembly"/>
    <property type="evidence" value="ECO:0007669"/>
    <property type="project" value="InterPro"/>
</dbReference>
<sequence length="150" mass="16727">MEELLGLLDRLTVILGELTAVQKDVAASVHEDDLIRLGECMKKEQALSLSLRNIDQKRLRLQQQMGLEKITLSALPEQIDSMELREKVKDAAERLSAQYRIMQSAAEVARSALECSLHQVENMIAGLGLDPEHVKDHTITTGGPHTDFRA</sequence>
<protein>
    <recommendedName>
        <fullName evidence="4">Flagellar protein FlgN</fullName>
    </recommendedName>
</protein>
<evidence type="ECO:0000313" key="3">
    <source>
        <dbReference type="Proteomes" id="UP000606499"/>
    </source>
</evidence>
<evidence type="ECO:0000256" key="1">
    <source>
        <dbReference type="ARBA" id="ARBA00022795"/>
    </source>
</evidence>